<evidence type="ECO:0000313" key="2">
    <source>
        <dbReference type="Proteomes" id="UP000236723"/>
    </source>
</evidence>
<dbReference type="AlphaFoldDB" id="A0A1H6E8E4"/>
<keyword evidence="2" id="KW-1185">Reference proteome</keyword>
<organism evidence="1 2">
    <name type="scientific">Thermomonospora echinospora</name>
    <dbReference type="NCBI Taxonomy" id="1992"/>
    <lineage>
        <taxon>Bacteria</taxon>
        <taxon>Bacillati</taxon>
        <taxon>Actinomycetota</taxon>
        <taxon>Actinomycetes</taxon>
        <taxon>Streptosporangiales</taxon>
        <taxon>Thermomonosporaceae</taxon>
        <taxon>Thermomonospora</taxon>
    </lineage>
</organism>
<reference evidence="2" key="1">
    <citation type="submission" date="2016-10" db="EMBL/GenBank/DDBJ databases">
        <authorList>
            <person name="Varghese N."/>
            <person name="Submissions S."/>
        </authorList>
    </citation>
    <scope>NUCLEOTIDE SEQUENCE [LARGE SCALE GENOMIC DNA]</scope>
    <source>
        <strain evidence="2">DSM 43163</strain>
    </source>
</reference>
<evidence type="ECO:0000313" key="1">
    <source>
        <dbReference type="EMBL" id="SEG94098.1"/>
    </source>
</evidence>
<protein>
    <submittedName>
        <fullName evidence="1">Uncharacterized protein</fullName>
    </submittedName>
</protein>
<accession>A0A1H6E8E4</accession>
<gene>
    <name evidence="1" type="ORF">SAMN04489712_1439</name>
</gene>
<dbReference type="EMBL" id="FNVO01000043">
    <property type="protein sequence ID" value="SEG94098.1"/>
    <property type="molecule type" value="Genomic_DNA"/>
</dbReference>
<dbReference type="Proteomes" id="UP000236723">
    <property type="component" value="Unassembled WGS sequence"/>
</dbReference>
<name>A0A1H6E8E4_9ACTN</name>
<sequence length="261" mass="28117">MVGLCTIYAYMRAASSSGAEACSRNRLWRRPPTATSGLESHGRCPCSAHQAGARPSEAADPAALAWRLGHPAGAGITGTGAAGFLRAVLVELLDTGSDRFKVVIGRAELNRLFGDHVDDVPWRSFFPRLQVCELLEDAIEHLETEIWMTEAEITNSDLLRGDPRKNSRTYWFATPGADSDVVLQALQSADSYNLAGLMVGLWPHGRTYTLGDEDPLLGTAFAPTQAVPLMTTTEAVSRLHAAVRGSQNLHSGRSCDPGMAR</sequence>
<proteinExistence type="predicted"/>